<dbReference type="AlphaFoldDB" id="A0A1H5U103"/>
<sequence length="316" mass="34751">MKKLLFVIVAAALAWSGYWFFQANALKTAIDDWKAREIAAGRDVSFSDVSVAGFPNRLDTTFTDLVIANPDSGWSWSAPQFQILRMVYSDRQMIFAFPNSQQIANQSNDWTITSERLLASFRRDGDDALIRFIAEAPFLNIKSSDGTSTALAAVNFAIEQTDVEPGLYRAILSADAAARSDEATVDGLTAQSELRFAAPLTPGKDRPAIQQINLKSAEYGLGDTRITLDGEFDVDKRGRLTGDLAFETENWRALLEQAQDEWGLGRDGVRFLNDVLTLVASLQGNRDQLNVKLRLNKGVVSLGPLPVGQIPPIPQP</sequence>
<dbReference type="Proteomes" id="UP000236752">
    <property type="component" value="Unassembled WGS sequence"/>
</dbReference>
<accession>A0A1H5U103</accession>
<dbReference type="EMBL" id="FNUZ01000001">
    <property type="protein sequence ID" value="SEF67957.1"/>
    <property type="molecule type" value="Genomic_DNA"/>
</dbReference>
<dbReference type="Pfam" id="PF09898">
    <property type="entry name" value="DUF2125"/>
    <property type="match status" value="1"/>
</dbReference>
<evidence type="ECO:0000313" key="2">
    <source>
        <dbReference type="Proteomes" id="UP000236752"/>
    </source>
</evidence>
<dbReference type="InterPro" id="IPR018666">
    <property type="entry name" value="DUF2125"/>
</dbReference>
<name>A0A1H5U103_9RHOB</name>
<keyword evidence="2" id="KW-1185">Reference proteome</keyword>
<organism evidence="1 2">
    <name type="scientific">Thalassococcus halodurans</name>
    <dbReference type="NCBI Taxonomy" id="373675"/>
    <lineage>
        <taxon>Bacteria</taxon>
        <taxon>Pseudomonadati</taxon>
        <taxon>Pseudomonadota</taxon>
        <taxon>Alphaproteobacteria</taxon>
        <taxon>Rhodobacterales</taxon>
        <taxon>Roseobacteraceae</taxon>
        <taxon>Thalassococcus</taxon>
    </lineage>
</organism>
<proteinExistence type="predicted"/>
<gene>
    <name evidence="1" type="ORF">SAMN04488045_0791</name>
</gene>
<evidence type="ECO:0008006" key="3">
    <source>
        <dbReference type="Google" id="ProtNLM"/>
    </source>
</evidence>
<dbReference type="OrthoDB" id="7625707at2"/>
<protein>
    <recommendedName>
        <fullName evidence="3">DUF2125 domain-containing protein</fullName>
    </recommendedName>
</protein>
<reference evidence="1 2" key="1">
    <citation type="submission" date="2016-10" db="EMBL/GenBank/DDBJ databases">
        <authorList>
            <person name="de Groot N.N."/>
        </authorList>
    </citation>
    <scope>NUCLEOTIDE SEQUENCE [LARGE SCALE GENOMIC DNA]</scope>
    <source>
        <strain evidence="1 2">DSM 26915</strain>
    </source>
</reference>
<evidence type="ECO:0000313" key="1">
    <source>
        <dbReference type="EMBL" id="SEF67957.1"/>
    </source>
</evidence>
<dbReference type="RefSeq" id="WP_160006744.1">
    <property type="nucleotide sequence ID" value="NZ_FNUZ01000001.1"/>
</dbReference>